<dbReference type="Gene3D" id="3.80.10.10">
    <property type="entry name" value="Ribonuclease Inhibitor"/>
    <property type="match status" value="1"/>
</dbReference>
<reference evidence="2 3" key="1">
    <citation type="journal article" date="2019" name="Mol. Ecol. Resour.">
        <title>Improving Illumina assemblies with Hi-C and long reads: an example with the North African dromedary.</title>
        <authorList>
            <person name="Elbers J.P."/>
            <person name="Rogers M.F."/>
            <person name="Perelman P.L."/>
            <person name="Proskuryakova A.A."/>
            <person name="Serdyukova N.A."/>
            <person name="Johnson W.E."/>
            <person name="Horin P."/>
            <person name="Corander J."/>
            <person name="Murphy D."/>
            <person name="Burger P.A."/>
        </authorList>
    </citation>
    <scope>NUCLEOTIDE SEQUENCE [LARGE SCALE GENOMIC DNA]</scope>
    <source>
        <strain evidence="2">Drom800</strain>
        <tissue evidence="2">Blood</tissue>
    </source>
</reference>
<comment type="caution">
    <text evidence="2">The sequence shown here is derived from an EMBL/GenBank/DDBJ whole genome shotgun (WGS) entry which is preliminary data.</text>
</comment>
<keyword evidence="3" id="KW-1185">Reference proteome</keyword>
<dbReference type="Proteomes" id="UP000299084">
    <property type="component" value="Unassembled WGS sequence"/>
</dbReference>
<evidence type="ECO:0000313" key="2">
    <source>
        <dbReference type="EMBL" id="KAB1281247.1"/>
    </source>
</evidence>
<evidence type="ECO:0000313" key="3">
    <source>
        <dbReference type="Proteomes" id="UP000299084"/>
    </source>
</evidence>
<accession>A0A5N4ECZ8</accession>
<gene>
    <name evidence="2" type="ORF">Cadr_000004240</name>
</gene>
<name>A0A5N4ECZ8_CAMDR</name>
<dbReference type="STRING" id="9838.ENSCDRP00005007075"/>
<dbReference type="InterPro" id="IPR032675">
    <property type="entry name" value="LRR_dom_sf"/>
</dbReference>
<dbReference type="SUPFAM" id="SSF52058">
    <property type="entry name" value="L domain-like"/>
    <property type="match status" value="1"/>
</dbReference>
<feature type="signal peptide" evidence="1">
    <location>
        <begin position="1"/>
        <end position="18"/>
    </location>
</feature>
<keyword evidence="1" id="KW-0732">Signal</keyword>
<dbReference type="EMBL" id="JWIN03000003">
    <property type="protein sequence ID" value="KAB1281247.1"/>
    <property type="molecule type" value="Genomic_DNA"/>
</dbReference>
<organism evidence="2 3">
    <name type="scientific">Camelus dromedarius</name>
    <name type="common">Dromedary</name>
    <name type="synonym">Arabian camel</name>
    <dbReference type="NCBI Taxonomy" id="9838"/>
    <lineage>
        <taxon>Eukaryota</taxon>
        <taxon>Metazoa</taxon>
        <taxon>Chordata</taxon>
        <taxon>Craniata</taxon>
        <taxon>Vertebrata</taxon>
        <taxon>Euteleostomi</taxon>
        <taxon>Mammalia</taxon>
        <taxon>Eutheria</taxon>
        <taxon>Laurasiatheria</taxon>
        <taxon>Artiodactyla</taxon>
        <taxon>Tylopoda</taxon>
        <taxon>Camelidae</taxon>
        <taxon>Camelus</taxon>
    </lineage>
</organism>
<feature type="chain" id="PRO_5024410036" evidence="1">
    <location>
        <begin position="19"/>
        <end position="115"/>
    </location>
</feature>
<protein>
    <submittedName>
        <fullName evidence="2">CD180 antigen</fullName>
    </submittedName>
</protein>
<dbReference type="AlphaFoldDB" id="A0A5N4ECZ8"/>
<proteinExistence type="predicted"/>
<evidence type="ECO:0000256" key="1">
    <source>
        <dbReference type="SAM" id="SignalP"/>
    </source>
</evidence>
<sequence length="115" mass="12840">MAPCAGCFLLAVLFSANCKVITFLDPMCTEKEASRTYNCENLGLKEIPDTLPNTTEFLEFGFNFLPTVQNTTFSRLINLIFLDLTRGSSRFCELKVMKEGNWDSALLTASPESPK</sequence>